<reference evidence="1 2" key="1">
    <citation type="submission" date="2022-12" db="EMBL/GenBank/DDBJ databases">
        <title>Hymenobacter canadensis sp. nov. isolated from lake water of the Cambridge Bay, Canada.</title>
        <authorList>
            <person name="Kim W.H."/>
            <person name="Lee Y.M."/>
        </authorList>
    </citation>
    <scope>NUCLEOTIDE SEQUENCE [LARGE SCALE GENOMIC DNA]</scope>
    <source>
        <strain evidence="1 2">PAMC 29467</strain>
    </source>
</reference>
<dbReference type="EMBL" id="CP114767">
    <property type="protein sequence ID" value="WBA42963.1"/>
    <property type="molecule type" value="Genomic_DNA"/>
</dbReference>
<organism evidence="1 2">
    <name type="scientific">Hymenobacter canadensis</name>
    <dbReference type="NCBI Taxonomy" id="2999067"/>
    <lineage>
        <taxon>Bacteria</taxon>
        <taxon>Pseudomonadati</taxon>
        <taxon>Bacteroidota</taxon>
        <taxon>Cytophagia</taxon>
        <taxon>Cytophagales</taxon>
        <taxon>Hymenobacteraceae</taxon>
        <taxon>Hymenobacter</taxon>
    </lineage>
</organism>
<sequence>MFANSSNPATIPAATAATTAATAAGWPATALTRAWVVWENGFKKTFHSYDTSGRYQVDDARRYGIRGFRSRVLEKAWPSPIKEMIVYDNQTGARLEVWVSKGVRLV</sequence>
<proteinExistence type="predicted"/>
<evidence type="ECO:0000313" key="2">
    <source>
        <dbReference type="Proteomes" id="UP001211005"/>
    </source>
</evidence>
<protein>
    <submittedName>
        <fullName evidence="1">Uncharacterized protein</fullName>
    </submittedName>
</protein>
<evidence type="ECO:0000313" key="1">
    <source>
        <dbReference type="EMBL" id="WBA42963.1"/>
    </source>
</evidence>
<accession>A0ABY7LRC1</accession>
<dbReference type="RefSeq" id="WP_269561010.1">
    <property type="nucleotide sequence ID" value="NZ_CP114767.1"/>
</dbReference>
<gene>
    <name evidence="1" type="ORF">O3303_05215</name>
</gene>
<keyword evidence="2" id="KW-1185">Reference proteome</keyword>
<dbReference type="Proteomes" id="UP001211005">
    <property type="component" value="Chromosome"/>
</dbReference>
<name>A0ABY7LRC1_9BACT</name>